<dbReference type="Proteomes" id="UP001244640">
    <property type="component" value="Unassembled WGS sequence"/>
</dbReference>
<reference evidence="1 2" key="1">
    <citation type="submission" date="2023-07" db="EMBL/GenBank/DDBJ databases">
        <title>Functional and genomic diversity of the sorghum phyllosphere microbiome.</title>
        <authorList>
            <person name="Shade A."/>
        </authorList>
    </citation>
    <scope>NUCLEOTIDE SEQUENCE [LARGE SCALE GENOMIC DNA]</scope>
    <source>
        <strain evidence="1 2">SORGH_AS_0892</strain>
    </source>
</reference>
<dbReference type="EMBL" id="JAUTBA010000001">
    <property type="protein sequence ID" value="MDQ1150123.1"/>
    <property type="molecule type" value="Genomic_DNA"/>
</dbReference>
<keyword evidence="2" id="KW-1185">Reference proteome</keyword>
<proteinExistence type="predicted"/>
<sequence length="266" mass="31085">MTISMKPFHFLYYSVCCLILLSGMLYSCQSQNPNRVILEKLDSTFNASKFYGPKIKRSEELLHADVKSMDKKELKEVFETAIFKKDTLAIFNSEGSLPTLFYIESTAAWGTRKLKPVKNFGYRYTTVSYNEEKDTIALFNGVSFPALTMTEDNGGKFAYLYAMKSSKRKDDFNKIHRYLQKSFKGLKLQNDAGGCIEGWESEDFYYFLFKKDRREEQIFSFGEDEDNEPSITEIVDIRLEIYTKLYIETMKKEHIYLPDYIPNVNE</sequence>
<gene>
    <name evidence="1" type="ORF">QE382_002107</name>
</gene>
<protein>
    <submittedName>
        <fullName evidence="1">Uncharacterized protein</fullName>
    </submittedName>
</protein>
<dbReference type="PROSITE" id="PS51257">
    <property type="entry name" value="PROKAR_LIPOPROTEIN"/>
    <property type="match status" value="1"/>
</dbReference>
<organism evidence="1 2">
    <name type="scientific">Sphingobacterium zeae</name>
    <dbReference type="NCBI Taxonomy" id="1776859"/>
    <lineage>
        <taxon>Bacteria</taxon>
        <taxon>Pseudomonadati</taxon>
        <taxon>Bacteroidota</taxon>
        <taxon>Sphingobacteriia</taxon>
        <taxon>Sphingobacteriales</taxon>
        <taxon>Sphingobacteriaceae</taxon>
        <taxon>Sphingobacterium</taxon>
    </lineage>
</organism>
<comment type="caution">
    <text evidence="1">The sequence shown here is derived from an EMBL/GenBank/DDBJ whole genome shotgun (WGS) entry which is preliminary data.</text>
</comment>
<name>A0ABU0U596_9SPHI</name>
<evidence type="ECO:0000313" key="2">
    <source>
        <dbReference type="Proteomes" id="UP001244640"/>
    </source>
</evidence>
<evidence type="ECO:0000313" key="1">
    <source>
        <dbReference type="EMBL" id="MDQ1150123.1"/>
    </source>
</evidence>
<accession>A0ABU0U596</accession>